<gene>
    <name evidence="2" type="ORF">Pfra01_001576400</name>
</gene>
<proteinExistence type="predicted"/>
<dbReference type="EMBL" id="BSXT01001729">
    <property type="protein sequence ID" value="GMF44780.1"/>
    <property type="molecule type" value="Genomic_DNA"/>
</dbReference>
<protein>
    <submittedName>
        <fullName evidence="2">Unnamed protein product</fullName>
    </submittedName>
</protein>
<dbReference type="Proteomes" id="UP001165121">
    <property type="component" value="Unassembled WGS sequence"/>
</dbReference>
<feature type="region of interest" description="Disordered" evidence="1">
    <location>
        <begin position="1"/>
        <end position="38"/>
    </location>
</feature>
<evidence type="ECO:0000313" key="3">
    <source>
        <dbReference type="Proteomes" id="UP001165121"/>
    </source>
</evidence>
<feature type="compositionally biased region" description="Basic and acidic residues" evidence="1">
    <location>
        <begin position="21"/>
        <end position="38"/>
    </location>
</feature>
<evidence type="ECO:0000313" key="2">
    <source>
        <dbReference type="EMBL" id="GMF44780.1"/>
    </source>
</evidence>
<feature type="region of interest" description="Disordered" evidence="1">
    <location>
        <begin position="77"/>
        <end position="97"/>
    </location>
</feature>
<evidence type="ECO:0000256" key="1">
    <source>
        <dbReference type="SAM" id="MobiDB-lite"/>
    </source>
</evidence>
<keyword evidence="3" id="KW-1185">Reference proteome</keyword>
<name>A0A9W6XT77_9STRA</name>
<accession>A0A9W6XT77</accession>
<comment type="caution">
    <text evidence="2">The sequence shown here is derived from an EMBL/GenBank/DDBJ whole genome shotgun (WGS) entry which is preliminary data.</text>
</comment>
<sequence length="183" mass="20744">MSKFKAVGATLCTQPGAISARKHEEEEERHRQAVDEKDFQTKTEKELVRLELLKKRVTVHKDREELKEKKYRLELARQKQAEGHSATEGTNKQHFSDATVKEAVDELEFEGLDAIKVADDNVPVDSAEDIKASEVLDSTRNTVKSLIELPDGMKIPLADYLRMDHNKQSKKLCALGPIDWFSG</sequence>
<dbReference type="AlphaFoldDB" id="A0A9W6XT77"/>
<dbReference type="OrthoDB" id="28322at2759"/>
<organism evidence="2 3">
    <name type="scientific">Phytophthora fragariaefolia</name>
    <dbReference type="NCBI Taxonomy" id="1490495"/>
    <lineage>
        <taxon>Eukaryota</taxon>
        <taxon>Sar</taxon>
        <taxon>Stramenopiles</taxon>
        <taxon>Oomycota</taxon>
        <taxon>Peronosporomycetes</taxon>
        <taxon>Peronosporales</taxon>
        <taxon>Peronosporaceae</taxon>
        <taxon>Phytophthora</taxon>
    </lineage>
</organism>
<reference evidence="2" key="1">
    <citation type="submission" date="2023-04" db="EMBL/GenBank/DDBJ databases">
        <title>Phytophthora fragariaefolia NBRC 109709.</title>
        <authorList>
            <person name="Ichikawa N."/>
            <person name="Sato H."/>
            <person name="Tonouchi N."/>
        </authorList>
    </citation>
    <scope>NUCLEOTIDE SEQUENCE</scope>
    <source>
        <strain evidence="2">NBRC 109709</strain>
    </source>
</reference>